<feature type="transmembrane region" description="Helical" evidence="1">
    <location>
        <begin position="228"/>
        <end position="260"/>
    </location>
</feature>
<dbReference type="AlphaFoldDB" id="A0A1W1CAQ9"/>
<feature type="transmembrane region" description="Helical" evidence="1">
    <location>
        <begin position="164"/>
        <end position="185"/>
    </location>
</feature>
<dbReference type="EMBL" id="FPHD01000061">
    <property type="protein sequence ID" value="SFV62839.1"/>
    <property type="molecule type" value="Genomic_DNA"/>
</dbReference>
<feature type="domain" description="Major facilitator superfamily (MFS) profile" evidence="2">
    <location>
        <begin position="1"/>
        <end position="332"/>
    </location>
</feature>
<feature type="transmembrane region" description="Helical" evidence="1">
    <location>
        <begin position="121"/>
        <end position="144"/>
    </location>
</feature>
<proteinExistence type="predicted"/>
<accession>A0A1W1CAQ9</accession>
<evidence type="ECO:0000313" key="3">
    <source>
        <dbReference type="EMBL" id="SFV62839.1"/>
    </source>
</evidence>
<dbReference type="InterPro" id="IPR036259">
    <property type="entry name" value="MFS_trans_sf"/>
</dbReference>
<dbReference type="CDD" id="cd17370">
    <property type="entry name" value="MFS_MJ1317_like"/>
    <property type="match status" value="1"/>
</dbReference>
<protein>
    <submittedName>
        <fullName evidence="3">MFS transporter family protein</fullName>
    </submittedName>
</protein>
<dbReference type="Pfam" id="PF07690">
    <property type="entry name" value="MFS_1"/>
    <property type="match status" value="1"/>
</dbReference>
<evidence type="ECO:0000259" key="2">
    <source>
        <dbReference type="PROSITE" id="PS50850"/>
    </source>
</evidence>
<keyword evidence="1" id="KW-0812">Transmembrane</keyword>
<dbReference type="InterPro" id="IPR020846">
    <property type="entry name" value="MFS_dom"/>
</dbReference>
<feature type="transmembrane region" description="Helical" evidence="1">
    <location>
        <begin position="197"/>
        <end position="216"/>
    </location>
</feature>
<sequence length="332" mass="36570">MGYVVAIATFISYAFRVLFGYLSDRYQVVKPFVVTGYFISAVTKPLLYMSGSWQSVATLRGIERVGKAVRSATKDSLISAYSAGKSGKTFGFHKTMDIAGELTGSLIVFTLLFYLGESEILFRNIFAFTLIPGLIAVVIVLFFVKDAPYKSKAKTFDLKKDYSLLPLLFVYFGFVFFMFNDSFFLIKAKEAGIATTYIPMLVVLLNLTQTLLSYFIGVKIDAIGAKKIFTLSLLFGLFATVSLYVNFIVIGFIFLGVFIVGSLNALRAYISEYAHNKGTVYGILYGGVALFGALGALVTGVIWKHYDAQSAVLFSLLGMGVVFVGYLFELSE</sequence>
<evidence type="ECO:0000256" key="1">
    <source>
        <dbReference type="SAM" id="Phobius"/>
    </source>
</evidence>
<dbReference type="GO" id="GO:0022857">
    <property type="term" value="F:transmembrane transporter activity"/>
    <property type="evidence" value="ECO:0007669"/>
    <property type="project" value="InterPro"/>
</dbReference>
<gene>
    <name evidence="3" type="ORF">MNB_SV-8-167</name>
</gene>
<keyword evidence="1" id="KW-0472">Membrane</keyword>
<feature type="transmembrane region" description="Helical" evidence="1">
    <location>
        <begin position="98"/>
        <end position="115"/>
    </location>
</feature>
<dbReference type="SUPFAM" id="SSF103473">
    <property type="entry name" value="MFS general substrate transporter"/>
    <property type="match status" value="1"/>
</dbReference>
<dbReference type="InterPro" id="IPR011701">
    <property type="entry name" value="MFS"/>
</dbReference>
<feature type="transmembrane region" description="Helical" evidence="1">
    <location>
        <begin position="280"/>
        <end position="303"/>
    </location>
</feature>
<dbReference type="PANTHER" id="PTHR23518">
    <property type="entry name" value="C-METHYLTRANSFERASE"/>
    <property type="match status" value="1"/>
</dbReference>
<feature type="transmembrane region" description="Helical" evidence="1">
    <location>
        <begin position="6"/>
        <end position="22"/>
    </location>
</feature>
<feature type="transmembrane region" description="Helical" evidence="1">
    <location>
        <begin position="310"/>
        <end position="328"/>
    </location>
</feature>
<name>A0A1W1CAQ9_9ZZZZ</name>
<dbReference type="PROSITE" id="PS50850">
    <property type="entry name" value="MFS"/>
    <property type="match status" value="1"/>
</dbReference>
<dbReference type="PANTHER" id="PTHR23518:SF2">
    <property type="entry name" value="MAJOR FACILITATOR SUPERFAMILY TRANSPORTER"/>
    <property type="match status" value="1"/>
</dbReference>
<organism evidence="3">
    <name type="scientific">hydrothermal vent metagenome</name>
    <dbReference type="NCBI Taxonomy" id="652676"/>
    <lineage>
        <taxon>unclassified sequences</taxon>
        <taxon>metagenomes</taxon>
        <taxon>ecological metagenomes</taxon>
    </lineage>
</organism>
<dbReference type="Gene3D" id="1.20.1250.20">
    <property type="entry name" value="MFS general substrate transporter like domains"/>
    <property type="match status" value="2"/>
</dbReference>
<reference evidence="3" key="1">
    <citation type="submission" date="2016-10" db="EMBL/GenBank/DDBJ databases">
        <authorList>
            <person name="de Groot N.N."/>
        </authorList>
    </citation>
    <scope>NUCLEOTIDE SEQUENCE</scope>
</reference>
<keyword evidence="1" id="KW-1133">Transmembrane helix</keyword>